<keyword evidence="5" id="KW-1185">Reference proteome</keyword>
<dbReference type="OrthoDB" id="6081971at2759"/>
<feature type="compositionally biased region" description="Low complexity" evidence="1">
    <location>
        <begin position="130"/>
        <end position="154"/>
    </location>
</feature>
<accession>A0A8S3W6T9</accession>
<evidence type="ECO:0000313" key="5">
    <source>
        <dbReference type="Proteomes" id="UP000691718"/>
    </source>
</evidence>
<dbReference type="PROSITE" id="PS51029">
    <property type="entry name" value="MADF"/>
    <property type="match status" value="1"/>
</dbReference>
<dbReference type="PANTHER" id="PTHR12243">
    <property type="entry name" value="MADF DOMAIN TRANSCRIPTION FACTOR"/>
    <property type="match status" value="1"/>
</dbReference>
<dbReference type="PROSITE" id="PS50090">
    <property type="entry name" value="MYB_LIKE"/>
    <property type="match status" value="1"/>
</dbReference>
<dbReference type="AlphaFoldDB" id="A0A8S3W6T9"/>
<dbReference type="InterPro" id="IPR039353">
    <property type="entry name" value="TF_Adf1"/>
</dbReference>
<dbReference type="InterPro" id="IPR001005">
    <property type="entry name" value="SANT/Myb"/>
</dbReference>
<evidence type="ECO:0000313" key="4">
    <source>
        <dbReference type="EMBL" id="CAG4944935.1"/>
    </source>
</evidence>
<evidence type="ECO:0000256" key="1">
    <source>
        <dbReference type="SAM" id="MobiDB-lite"/>
    </source>
</evidence>
<dbReference type="GO" id="GO:0005667">
    <property type="term" value="C:transcription regulator complex"/>
    <property type="evidence" value="ECO:0007669"/>
    <property type="project" value="TreeGrafter"/>
</dbReference>
<dbReference type="SMART" id="SM00595">
    <property type="entry name" value="MADF"/>
    <property type="match status" value="1"/>
</dbReference>
<evidence type="ECO:0000259" key="2">
    <source>
        <dbReference type="PROSITE" id="PS50090"/>
    </source>
</evidence>
<reference evidence="4" key="1">
    <citation type="submission" date="2021-04" db="EMBL/GenBank/DDBJ databases">
        <authorList>
            <person name="Tunstrom K."/>
        </authorList>
    </citation>
    <scope>NUCLEOTIDE SEQUENCE</scope>
</reference>
<feature type="domain" description="MADF" evidence="3">
    <location>
        <begin position="5"/>
        <end position="94"/>
    </location>
</feature>
<dbReference type="GO" id="GO:0006357">
    <property type="term" value="P:regulation of transcription by RNA polymerase II"/>
    <property type="evidence" value="ECO:0007669"/>
    <property type="project" value="TreeGrafter"/>
</dbReference>
<protein>
    <submittedName>
        <fullName evidence="4">(apollo) hypothetical protein</fullName>
    </submittedName>
</protein>
<feature type="region of interest" description="Disordered" evidence="1">
    <location>
        <begin position="95"/>
        <end position="164"/>
    </location>
</feature>
<dbReference type="InterPro" id="IPR006578">
    <property type="entry name" value="MADF-dom"/>
</dbReference>
<comment type="caution">
    <text evidence="4">The sequence shown here is derived from an EMBL/GenBank/DDBJ whole genome shotgun (WGS) entry which is preliminary data.</text>
</comment>
<dbReference type="EMBL" id="CAJQZP010000196">
    <property type="protein sequence ID" value="CAG4944935.1"/>
    <property type="molecule type" value="Genomic_DNA"/>
</dbReference>
<organism evidence="4 5">
    <name type="scientific">Parnassius apollo</name>
    <name type="common">Apollo butterfly</name>
    <name type="synonym">Papilio apollo</name>
    <dbReference type="NCBI Taxonomy" id="110799"/>
    <lineage>
        <taxon>Eukaryota</taxon>
        <taxon>Metazoa</taxon>
        <taxon>Ecdysozoa</taxon>
        <taxon>Arthropoda</taxon>
        <taxon>Hexapoda</taxon>
        <taxon>Insecta</taxon>
        <taxon>Pterygota</taxon>
        <taxon>Neoptera</taxon>
        <taxon>Endopterygota</taxon>
        <taxon>Lepidoptera</taxon>
        <taxon>Glossata</taxon>
        <taxon>Ditrysia</taxon>
        <taxon>Papilionoidea</taxon>
        <taxon>Papilionidae</taxon>
        <taxon>Parnassiinae</taxon>
        <taxon>Parnassini</taxon>
        <taxon>Parnassius</taxon>
        <taxon>Parnassius</taxon>
    </lineage>
</organism>
<name>A0A8S3W6T9_PARAO</name>
<feature type="compositionally biased region" description="Polar residues" evidence="1">
    <location>
        <begin position="111"/>
        <end position="129"/>
    </location>
</feature>
<dbReference type="Pfam" id="PF10545">
    <property type="entry name" value="MADF_DNA_bdg"/>
    <property type="match status" value="1"/>
</dbReference>
<dbReference type="GO" id="GO:0005634">
    <property type="term" value="C:nucleus"/>
    <property type="evidence" value="ECO:0007669"/>
    <property type="project" value="TreeGrafter"/>
</dbReference>
<feature type="domain" description="Myb-like" evidence="2">
    <location>
        <begin position="1"/>
        <end position="56"/>
    </location>
</feature>
<dbReference type="Proteomes" id="UP000691718">
    <property type="component" value="Unassembled WGS sequence"/>
</dbReference>
<sequence>MSDEGLIELVKRYSVLYDMSSVHYRDHSIRNNAWEEIAEQLHTTVEICKDRWGKLRNCFTNALKRYHKKSGQASTKIVPWKYEARMEFLRSHLEGRPTTTNLSDVTDDSTQELQFSNETESSRFNATPGPSSFTVRTPTPSSSSVRTPTPTSSSNRNKKGNEDNVVAEMVNVIKSSQEARQKRISEMDSTDYFVLSMSKQLKKLPEMDKVNIQFQMHKRIHDAEINMLKTREQLLRTPLRVIRNQTIQYPNTSHLNTKNTVTSKTQFYETNNQNVSNNVVLSETARTLNNNTNFFVTNHQDVSDNVAHYEEVENESDETSLREDYINYNNNE</sequence>
<dbReference type="PANTHER" id="PTHR12243:SF69">
    <property type="entry name" value="SI:CH73-59F11.3"/>
    <property type="match status" value="1"/>
</dbReference>
<gene>
    <name evidence="4" type="ORF">PAPOLLO_LOCUS2968</name>
</gene>
<evidence type="ECO:0000259" key="3">
    <source>
        <dbReference type="PROSITE" id="PS51029"/>
    </source>
</evidence>
<proteinExistence type="predicted"/>